<sequence length="687" mass="77953">MITHMIRNSIFILACVIMTTACQPTPKKQSTPTPSGITEATVADAVKEISNKMEGNKSDLIEKGVRHAASLWRDNDGTSEDFVKFCSENYLADPAQKEASFYRFAEYLESLNGHFNKLSLDMQENVQLMKGEVLPIDAQFAAYNPGAHMINDFYDNKIAFIVALNFPYYTTEEKNISGANWTPLQWGYARLGDVFSSRVPSELIQQASKVAAEGDAYIADYNIYMGNILNDDNQKLFPENMVLLSHWNLRDEIKANYANKEVGLKKQALIYQIMQRIVDQSIPKMVINSGKQDWNPATNEVFVSGTKTEAEPEIDGRYQQILNNFHVYQAFDKYEPAMPTAIQRAFSVGMQIPQPEVQKLFNEFLSSAQVKEVAEIIKKRLGRDLSPWDIWYDGFKARSSINEESLNAITEKKYPNAKALEADLGNILLKLGFTKEKADFISSRVSVDPARGSGHAWGASMKAEKAHLRTRIPATGMNYKGYNIAVHEFGHNVEQTISLNNVPNYMINGVPNTAFTEALAFVFQERDLFLLNMKNTDPEKEYLKTLDIFWSVYEIMGVSMVDMKMWQWLYDNPNSTASDLRDAVIEISKDVWNTYYAPVFGMKDQTILGIYSHMINSPMYLPNYAFGHLIHFQLEEHFKTHEFAPEVLRIFALGQLTPNEWMKQAVGEPLSNEAILKATEIAVGKLK</sequence>
<evidence type="ECO:0000313" key="2">
    <source>
        <dbReference type="Proteomes" id="UP001193389"/>
    </source>
</evidence>
<dbReference type="SUPFAM" id="SSF55486">
    <property type="entry name" value="Metalloproteases ('zincins'), catalytic domain"/>
    <property type="match status" value="1"/>
</dbReference>
<proteinExistence type="predicted"/>
<dbReference type="Gene3D" id="1.10.1370.30">
    <property type="match status" value="1"/>
</dbReference>
<evidence type="ECO:0000313" key="1">
    <source>
        <dbReference type="EMBL" id="BBE19399.1"/>
    </source>
</evidence>
<evidence type="ECO:0008006" key="3">
    <source>
        <dbReference type="Google" id="ProtNLM"/>
    </source>
</evidence>
<dbReference type="EMBL" id="AP018694">
    <property type="protein sequence ID" value="BBE19399.1"/>
    <property type="molecule type" value="Genomic_DNA"/>
</dbReference>
<reference evidence="1" key="1">
    <citation type="journal article" date="2020" name="Int. J. Syst. Evol. Microbiol.">
        <title>Aquipluma nitroreducens gen. nov. sp. nov., a novel facultatively anaerobic bacterium isolated from a freshwater lake.</title>
        <authorList>
            <person name="Watanabe M."/>
            <person name="Kojima H."/>
            <person name="Fukui M."/>
        </authorList>
    </citation>
    <scope>NUCLEOTIDE SEQUENCE</scope>
    <source>
        <strain evidence="1">MeG22</strain>
    </source>
</reference>
<dbReference type="Proteomes" id="UP001193389">
    <property type="component" value="Chromosome"/>
</dbReference>
<protein>
    <recommendedName>
        <fullName evidence="3">Oligoendopeptidase F</fullName>
    </recommendedName>
</protein>
<name>A0A5K7SD47_9BACT</name>
<gene>
    <name evidence="1" type="ORF">AQPE_3584</name>
</gene>
<accession>A0A5K7SD47</accession>
<dbReference type="AlphaFoldDB" id="A0A5K7SD47"/>
<keyword evidence="2" id="KW-1185">Reference proteome</keyword>
<dbReference type="PROSITE" id="PS51257">
    <property type="entry name" value="PROKAR_LIPOPROTEIN"/>
    <property type="match status" value="1"/>
</dbReference>
<organism evidence="1 2">
    <name type="scientific">Aquipluma nitroreducens</name>
    <dbReference type="NCBI Taxonomy" id="2010828"/>
    <lineage>
        <taxon>Bacteria</taxon>
        <taxon>Pseudomonadati</taxon>
        <taxon>Bacteroidota</taxon>
        <taxon>Bacteroidia</taxon>
        <taxon>Marinilabiliales</taxon>
        <taxon>Prolixibacteraceae</taxon>
        <taxon>Aquipluma</taxon>
    </lineage>
</organism>
<dbReference type="KEGG" id="anf:AQPE_3584"/>